<comment type="subcellular location">
    <subcellularLocation>
        <location evidence="1">Nucleus</location>
    </subcellularLocation>
</comment>
<evidence type="ECO:0000313" key="11">
    <source>
        <dbReference type="EMBL" id="OSX67069.1"/>
    </source>
</evidence>
<keyword evidence="6" id="KW-0804">Transcription</keyword>
<organism evidence="11 12">
    <name type="scientific">Postia placenta MAD-698-R-SB12</name>
    <dbReference type="NCBI Taxonomy" id="670580"/>
    <lineage>
        <taxon>Eukaryota</taxon>
        <taxon>Fungi</taxon>
        <taxon>Dikarya</taxon>
        <taxon>Basidiomycota</taxon>
        <taxon>Agaricomycotina</taxon>
        <taxon>Agaricomycetes</taxon>
        <taxon>Polyporales</taxon>
        <taxon>Adustoporiaceae</taxon>
        <taxon>Rhodonia</taxon>
    </lineage>
</organism>
<accession>A0A1X6NEL4</accession>
<feature type="region of interest" description="Disordered" evidence="9">
    <location>
        <begin position="473"/>
        <end position="505"/>
    </location>
</feature>
<proteinExistence type="predicted"/>
<keyword evidence="4" id="KW-0805">Transcription regulation</keyword>
<feature type="domain" description="Bromo" evidence="10">
    <location>
        <begin position="223"/>
        <end position="293"/>
    </location>
</feature>
<reference evidence="11 12" key="1">
    <citation type="submission" date="2017-04" db="EMBL/GenBank/DDBJ databases">
        <title>Genome Sequence of the Model Brown-Rot Fungus Postia placenta SB12.</title>
        <authorList>
            <consortium name="DOE Joint Genome Institute"/>
            <person name="Gaskell J."/>
            <person name="Kersten P."/>
            <person name="Larrondo L.F."/>
            <person name="Canessa P."/>
            <person name="Martinez D."/>
            <person name="Hibbett D."/>
            <person name="Schmoll M."/>
            <person name="Kubicek C.P."/>
            <person name="Martinez A.T."/>
            <person name="Yadav J."/>
            <person name="Master E."/>
            <person name="Magnuson J.K."/>
            <person name="James T."/>
            <person name="Yaver D."/>
            <person name="Berka R."/>
            <person name="Labutti K."/>
            <person name="Lipzen A."/>
            <person name="Aerts A."/>
            <person name="Barry K."/>
            <person name="Henrissat B."/>
            <person name="Blanchette R."/>
            <person name="Grigoriev I."/>
            <person name="Cullen D."/>
        </authorList>
    </citation>
    <scope>NUCLEOTIDE SEQUENCE [LARGE SCALE GENOMIC DNA]</scope>
    <source>
        <strain evidence="11 12">MAD-698-R-SB12</strain>
    </source>
</reference>
<dbReference type="GeneID" id="36325086"/>
<dbReference type="RefSeq" id="XP_024343863.1">
    <property type="nucleotide sequence ID" value="XM_024480136.1"/>
</dbReference>
<evidence type="ECO:0000259" key="10">
    <source>
        <dbReference type="PROSITE" id="PS50014"/>
    </source>
</evidence>
<dbReference type="PANTHER" id="PTHR16062:SF19">
    <property type="entry name" value="PROTEIN POLYBROMO-1"/>
    <property type="match status" value="1"/>
</dbReference>
<keyword evidence="7" id="KW-0539">Nucleus</keyword>
<evidence type="ECO:0000256" key="7">
    <source>
        <dbReference type="ARBA" id="ARBA00023242"/>
    </source>
</evidence>
<dbReference type="EMBL" id="KZ110591">
    <property type="protein sequence ID" value="OSX67069.1"/>
    <property type="molecule type" value="Genomic_DNA"/>
</dbReference>
<dbReference type="GO" id="GO:0016586">
    <property type="term" value="C:RSC-type complex"/>
    <property type="evidence" value="ECO:0007669"/>
    <property type="project" value="InterPro"/>
</dbReference>
<protein>
    <recommendedName>
        <fullName evidence="10">Bromo domain-containing protein</fullName>
    </recommendedName>
</protein>
<feature type="compositionally biased region" description="Basic residues" evidence="9">
    <location>
        <begin position="577"/>
        <end position="588"/>
    </location>
</feature>
<feature type="compositionally biased region" description="Basic and acidic residues" evidence="9">
    <location>
        <begin position="50"/>
        <end position="67"/>
    </location>
</feature>
<evidence type="ECO:0000256" key="4">
    <source>
        <dbReference type="ARBA" id="ARBA00023015"/>
    </source>
</evidence>
<feature type="compositionally biased region" description="Low complexity" evidence="9">
    <location>
        <begin position="473"/>
        <end position="492"/>
    </location>
</feature>
<dbReference type="Proteomes" id="UP000194127">
    <property type="component" value="Unassembled WGS sequence"/>
</dbReference>
<dbReference type="PRINTS" id="PR00503">
    <property type="entry name" value="BROMODOMAIN"/>
</dbReference>
<evidence type="ECO:0000256" key="8">
    <source>
        <dbReference type="PROSITE-ProRule" id="PRU00035"/>
    </source>
</evidence>
<feature type="region of interest" description="Disordered" evidence="9">
    <location>
        <begin position="176"/>
        <end position="204"/>
    </location>
</feature>
<keyword evidence="2" id="KW-0677">Repeat</keyword>
<keyword evidence="12" id="KW-1185">Reference proteome</keyword>
<sequence length="668" mass="73735">MSKREASQIAAAAGVDIDAPRAKRRREVPASTDNSGVKAEHASPGSNDISKPKTEGEDDKGIKEDPELVKEKGLKLWQTVKDAVNKEGRPLSHDFMRLPSKRQYADYYQQIKRPIALDDIKSQLDIGAYQSFEDVRQDLETCFRNAKRYNMKESQIWKDAKSLHKLVTKEYSKMTGTVDEGGEDADDHAAGSDDEGTKKKKPPNLTRLLKTRLQKVAEKTDEEGRVLSTEFMDLPNRKQWSIYYKTIKRPQCLENVFKHLKRKEYHTSQEFANDVELVFSNALEFNQEHTPIWEDALTLRDYFRQLMSDLPPPHAIPAYSPAESSGKIKLKVPAVSSSQLPAQPPTDAAPSYSVHSSGTLRIPAQHAAATNGATSQSNAVPEQSKSPVVVPKLQPSAVSHPAPQNAITPINTVVPAPVPAVAQLRGSTATPNTNMQSNGYPYNSAYTHHYPNTSYHPNVTPIAPAAVSTAAPAPSTQAIPASTPAPAASTSQMQTPPPPSRRHPLKCATLVTKPLDRHLVLNHKDGVKVWAMRLSGETGVRVTGLVLVSHGEDEESGEEEEMEQQEEEEEEEEQPKPKRGRGRPRKKSKPAEPLKPADIPKAKNKGKSVANAAFTLEQLELKLNGVLVTRTPESNEDWDIELPVGMNVVELGEKGGAPWRIYLDRLNL</sequence>
<evidence type="ECO:0000256" key="2">
    <source>
        <dbReference type="ARBA" id="ARBA00022737"/>
    </source>
</evidence>
<dbReference type="GO" id="GO:0006338">
    <property type="term" value="P:chromatin remodeling"/>
    <property type="evidence" value="ECO:0007669"/>
    <property type="project" value="InterPro"/>
</dbReference>
<gene>
    <name evidence="11" type="ORF">POSPLADRAFT_1051223</name>
</gene>
<dbReference type="SUPFAM" id="SSF47370">
    <property type="entry name" value="Bromodomain"/>
    <property type="match status" value="2"/>
</dbReference>
<feature type="region of interest" description="Disordered" evidence="9">
    <location>
        <begin position="1"/>
        <end position="67"/>
    </location>
</feature>
<feature type="region of interest" description="Disordered" evidence="9">
    <location>
        <begin position="550"/>
        <end position="606"/>
    </location>
</feature>
<dbReference type="InterPro" id="IPR036427">
    <property type="entry name" value="Bromodomain-like_sf"/>
</dbReference>
<dbReference type="SMART" id="SM00297">
    <property type="entry name" value="BROMO"/>
    <property type="match status" value="2"/>
</dbReference>
<dbReference type="OrthoDB" id="6017at2759"/>
<dbReference type="InterPro" id="IPR037382">
    <property type="entry name" value="Rsc/polybromo"/>
</dbReference>
<dbReference type="CDD" id="cd04369">
    <property type="entry name" value="Bromodomain"/>
    <property type="match status" value="1"/>
</dbReference>
<keyword evidence="5 8" id="KW-0103">Bromodomain</keyword>
<name>A0A1X6NEL4_9APHY</name>
<dbReference type="GO" id="GO:0003682">
    <property type="term" value="F:chromatin binding"/>
    <property type="evidence" value="ECO:0007669"/>
    <property type="project" value="TreeGrafter"/>
</dbReference>
<evidence type="ECO:0000256" key="3">
    <source>
        <dbReference type="ARBA" id="ARBA00022853"/>
    </source>
</evidence>
<dbReference type="Gene3D" id="1.20.920.10">
    <property type="entry name" value="Bromodomain-like"/>
    <property type="match status" value="2"/>
</dbReference>
<feature type="compositionally biased region" description="Polar residues" evidence="9">
    <location>
        <begin position="371"/>
        <end position="386"/>
    </location>
</feature>
<keyword evidence="3" id="KW-0156">Chromatin regulator</keyword>
<dbReference type="Pfam" id="PF00439">
    <property type="entry name" value="Bromodomain"/>
    <property type="match status" value="2"/>
</dbReference>
<evidence type="ECO:0000256" key="9">
    <source>
        <dbReference type="SAM" id="MobiDB-lite"/>
    </source>
</evidence>
<evidence type="ECO:0000313" key="12">
    <source>
        <dbReference type="Proteomes" id="UP000194127"/>
    </source>
</evidence>
<evidence type="ECO:0000256" key="6">
    <source>
        <dbReference type="ARBA" id="ARBA00023163"/>
    </source>
</evidence>
<dbReference type="PANTHER" id="PTHR16062">
    <property type="entry name" value="SWI/SNF-RELATED"/>
    <property type="match status" value="1"/>
</dbReference>
<evidence type="ECO:0000256" key="5">
    <source>
        <dbReference type="ARBA" id="ARBA00023117"/>
    </source>
</evidence>
<dbReference type="AlphaFoldDB" id="A0A1X6NEL4"/>
<feature type="compositionally biased region" description="Basic and acidic residues" evidence="9">
    <location>
        <begin position="187"/>
        <end position="197"/>
    </location>
</feature>
<dbReference type="GO" id="GO:0006368">
    <property type="term" value="P:transcription elongation by RNA polymerase II"/>
    <property type="evidence" value="ECO:0007669"/>
    <property type="project" value="TreeGrafter"/>
</dbReference>
<dbReference type="PROSITE" id="PS50014">
    <property type="entry name" value="BROMODOMAIN_2"/>
    <property type="match status" value="2"/>
</dbReference>
<dbReference type="STRING" id="670580.A0A1X6NEL4"/>
<feature type="region of interest" description="Disordered" evidence="9">
    <location>
        <begin position="335"/>
        <end position="388"/>
    </location>
</feature>
<feature type="domain" description="Bromo" evidence="10">
    <location>
        <begin position="87"/>
        <end position="157"/>
    </location>
</feature>
<feature type="compositionally biased region" description="Acidic residues" evidence="9">
    <location>
        <begin position="552"/>
        <end position="573"/>
    </location>
</feature>
<dbReference type="InterPro" id="IPR001487">
    <property type="entry name" value="Bromodomain"/>
</dbReference>
<evidence type="ECO:0000256" key="1">
    <source>
        <dbReference type="ARBA" id="ARBA00004123"/>
    </source>
</evidence>